<evidence type="ECO:0000259" key="18">
    <source>
        <dbReference type="PROSITE" id="PS50110"/>
    </source>
</evidence>
<sequence>MPSGQILLADDDAAIRTVLNQALSRAGYEVRSTSNAATLWRWIAQGEGDIVITDVMMPDENAFDLLPRIKKLRPEIPIIVMSAQNTFMTAIKASERGAYEYLPKPFDLKELVAVVGRALSRPRTAALAATPVESEDIPLVGRSHAMQEIYRALARLMATDLTVMITGESGTGKELVAKALHDYGKRRQGPFVAVNMAAIPRELIESELFGHEKGAFTGATARNTGRFEQAEGGTLFLDEIGDMPMEAQTRLLRVLQQGEYTTVGGRVPIKTNVRIVAATNKDLRVLIQQGLFREDLYFRLNVVPLRLPPLRERVEDIPDLVRHFFSLVEKEGLPRKQLDAEAMDRLKRYRWPGNVRELENLVRRLAALYPQDTITGAIIDAELDPQPLLLSQPAGKPAAQAHQNPEGLSEAVERHLAEYFSGFRDSLPPPGLYHRILREIEGPLIGAALAATRGNQIRAAELLGVNRNTLRKKVRDLELMVVRTNRS</sequence>
<evidence type="ECO:0000256" key="7">
    <source>
        <dbReference type="ARBA" id="ARBA00022840"/>
    </source>
</evidence>
<dbReference type="SUPFAM" id="SSF52172">
    <property type="entry name" value="CheY-like"/>
    <property type="match status" value="1"/>
</dbReference>
<dbReference type="Gene3D" id="1.10.8.60">
    <property type="match status" value="1"/>
</dbReference>
<evidence type="ECO:0000256" key="1">
    <source>
        <dbReference type="ARBA" id="ARBA00004496"/>
    </source>
</evidence>
<dbReference type="GO" id="GO:0000156">
    <property type="term" value="F:phosphorelay response regulator activity"/>
    <property type="evidence" value="ECO:0007669"/>
    <property type="project" value="UniProtKB-UniRule"/>
</dbReference>
<dbReference type="PROSITE" id="PS50045">
    <property type="entry name" value="SIGMA54_INTERACT_4"/>
    <property type="match status" value="1"/>
</dbReference>
<dbReference type="GO" id="GO:0006808">
    <property type="term" value="P:regulation of nitrogen utilization"/>
    <property type="evidence" value="ECO:0007669"/>
    <property type="project" value="UniProtKB-UniRule"/>
</dbReference>
<dbReference type="PROSITE" id="PS00675">
    <property type="entry name" value="SIGMA54_INTERACT_1"/>
    <property type="match status" value="1"/>
</dbReference>
<dbReference type="InterPro" id="IPR025943">
    <property type="entry name" value="Sigma_54_int_dom_ATP-bd_2"/>
</dbReference>
<keyword evidence="8 16" id="KW-0902">Two-component regulatory system</keyword>
<evidence type="ECO:0000256" key="15">
    <source>
        <dbReference type="PROSITE-ProRule" id="PRU00169"/>
    </source>
</evidence>
<dbReference type="SUPFAM" id="SSF52540">
    <property type="entry name" value="P-loop containing nucleoside triphosphate hydrolases"/>
    <property type="match status" value="1"/>
</dbReference>
<keyword evidence="4 16" id="KW-0678">Repressor</keyword>
<dbReference type="FunFam" id="3.40.50.300:FF:000006">
    <property type="entry name" value="DNA-binding transcriptional regulator NtrC"/>
    <property type="match status" value="1"/>
</dbReference>
<gene>
    <name evidence="16 19" type="primary">ntrC</name>
    <name evidence="19" type="ORF">GR328_05475</name>
</gene>
<reference evidence="19 20" key="1">
    <citation type="submission" date="2019-12" db="EMBL/GenBank/DDBJ databases">
        <authorList>
            <person name="Yuan C.-G."/>
        </authorList>
    </citation>
    <scope>NUCLEOTIDE SEQUENCE [LARGE SCALE GENOMIC DNA]</scope>
    <source>
        <strain evidence="19 20">KCTC 23863</strain>
    </source>
</reference>
<keyword evidence="7 16" id="KW-0067">ATP-binding</keyword>
<dbReference type="PANTHER" id="PTHR32071:SF95">
    <property type="entry name" value="DNA-BINDING TRANSCRIPTIONAL REGULATOR NTRC"/>
    <property type="match status" value="1"/>
</dbReference>
<keyword evidence="5 15" id="KW-0597">Phosphoprotein</keyword>
<dbReference type="GO" id="GO:0005524">
    <property type="term" value="F:ATP binding"/>
    <property type="evidence" value="ECO:0007669"/>
    <property type="project" value="UniProtKB-KW"/>
</dbReference>
<feature type="modified residue" description="4-aspartylphosphate" evidence="15">
    <location>
        <position position="54"/>
    </location>
</feature>
<keyword evidence="10 16" id="KW-0238">DNA-binding</keyword>
<keyword evidence="20" id="KW-1185">Reference proteome</keyword>
<comment type="function">
    <text evidence="14 16">Member of the two-component regulatory system NtrB/NtrC, which controls expression of the nitrogen-regulated (ntr) genes in response to nitrogen limitation. Phosphorylated NtrC binds directly to DNA and stimulates the formation of open promoter-sigma54-RNA polymerase complexes.</text>
</comment>
<dbReference type="PROSITE" id="PS00688">
    <property type="entry name" value="SIGMA54_INTERACT_3"/>
    <property type="match status" value="1"/>
</dbReference>
<reference evidence="19 20" key="2">
    <citation type="submission" date="2020-01" db="EMBL/GenBank/DDBJ databases">
        <title>Microvirga sp. nov., an arsenate reduction bacterium isolated from Tibet hotspring sediments.</title>
        <authorList>
            <person name="Xian W.-D."/>
            <person name="Li W.-J."/>
        </authorList>
    </citation>
    <scope>NUCLEOTIDE SEQUENCE [LARGE SCALE GENOMIC DNA]</scope>
    <source>
        <strain evidence="19 20">KCTC 23863</strain>
    </source>
</reference>
<keyword evidence="13 16" id="KW-0535">Nitrogen fixation</keyword>
<dbReference type="InterPro" id="IPR025662">
    <property type="entry name" value="Sigma_54_int_dom_ATP-bd_1"/>
</dbReference>
<dbReference type="InterPro" id="IPR002078">
    <property type="entry name" value="Sigma_54_int"/>
</dbReference>
<name>A0A7X3MPM3_9HYPH</name>
<evidence type="ECO:0000313" key="19">
    <source>
        <dbReference type="EMBL" id="MXQ10906.1"/>
    </source>
</evidence>
<dbReference type="PANTHER" id="PTHR32071">
    <property type="entry name" value="TRANSCRIPTIONAL REGULATORY PROTEIN"/>
    <property type="match status" value="1"/>
</dbReference>
<dbReference type="InterPro" id="IPR025944">
    <property type="entry name" value="Sigma_54_int_dom_CS"/>
</dbReference>
<proteinExistence type="predicted"/>
<dbReference type="InterPro" id="IPR003593">
    <property type="entry name" value="AAA+_ATPase"/>
</dbReference>
<dbReference type="AlphaFoldDB" id="A0A7X3MPM3"/>
<dbReference type="Gene3D" id="1.10.10.60">
    <property type="entry name" value="Homeodomain-like"/>
    <property type="match status" value="1"/>
</dbReference>
<evidence type="ECO:0000256" key="16">
    <source>
        <dbReference type="RuleBase" id="RU365013"/>
    </source>
</evidence>
<dbReference type="SUPFAM" id="SSF46689">
    <property type="entry name" value="Homeodomain-like"/>
    <property type="match status" value="1"/>
</dbReference>
<evidence type="ECO:0000256" key="11">
    <source>
        <dbReference type="ARBA" id="ARBA00023159"/>
    </source>
</evidence>
<dbReference type="PROSITE" id="PS00676">
    <property type="entry name" value="SIGMA54_INTERACT_2"/>
    <property type="match status" value="1"/>
</dbReference>
<dbReference type="SMART" id="SM00382">
    <property type="entry name" value="AAA"/>
    <property type="match status" value="1"/>
</dbReference>
<evidence type="ECO:0000259" key="17">
    <source>
        <dbReference type="PROSITE" id="PS50045"/>
    </source>
</evidence>
<dbReference type="InterPro" id="IPR011006">
    <property type="entry name" value="CheY-like_superfamily"/>
</dbReference>
<dbReference type="NCBIfam" id="TIGR01818">
    <property type="entry name" value="ntrC"/>
    <property type="match status" value="1"/>
</dbReference>
<dbReference type="InterPro" id="IPR002197">
    <property type="entry name" value="HTH_Fis"/>
</dbReference>
<dbReference type="CDD" id="cd00009">
    <property type="entry name" value="AAA"/>
    <property type="match status" value="1"/>
</dbReference>
<dbReference type="RefSeq" id="WP_160883512.1">
    <property type="nucleotide sequence ID" value="NZ_WURB01000003.1"/>
</dbReference>
<evidence type="ECO:0000313" key="20">
    <source>
        <dbReference type="Proteomes" id="UP000436483"/>
    </source>
</evidence>
<dbReference type="EMBL" id="WURB01000003">
    <property type="protein sequence ID" value="MXQ10906.1"/>
    <property type="molecule type" value="Genomic_DNA"/>
</dbReference>
<comment type="caution">
    <text evidence="19">The sequence shown here is derived from an EMBL/GenBank/DDBJ whole genome shotgun (WGS) entry which is preliminary data.</text>
</comment>
<dbReference type="Pfam" id="PF00158">
    <property type="entry name" value="Sigma54_activat"/>
    <property type="match status" value="1"/>
</dbReference>
<dbReference type="GO" id="GO:0006355">
    <property type="term" value="P:regulation of DNA-templated transcription"/>
    <property type="evidence" value="ECO:0007669"/>
    <property type="project" value="InterPro"/>
</dbReference>
<feature type="domain" description="Response regulatory" evidence="18">
    <location>
        <begin position="5"/>
        <end position="119"/>
    </location>
</feature>
<dbReference type="Gene3D" id="3.40.50.300">
    <property type="entry name" value="P-loop containing nucleotide triphosphate hydrolases"/>
    <property type="match status" value="1"/>
</dbReference>
<evidence type="ECO:0000256" key="13">
    <source>
        <dbReference type="ARBA" id="ARBA00023231"/>
    </source>
</evidence>
<evidence type="ECO:0000256" key="5">
    <source>
        <dbReference type="ARBA" id="ARBA00022553"/>
    </source>
</evidence>
<evidence type="ECO:0000256" key="2">
    <source>
        <dbReference type="ARBA" id="ARBA00019059"/>
    </source>
</evidence>
<evidence type="ECO:0000256" key="8">
    <source>
        <dbReference type="ARBA" id="ARBA00023012"/>
    </source>
</evidence>
<accession>A0A7X3MPM3</accession>
<organism evidence="19 20">
    <name type="scientific">Microvirga makkahensis</name>
    <dbReference type="NCBI Taxonomy" id="1128670"/>
    <lineage>
        <taxon>Bacteria</taxon>
        <taxon>Pseudomonadati</taxon>
        <taxon>Pseudomonadota</taxon>
        <taxon>Alphaproteobacteria</taxon>
        <taxon>Hyphomicrobiales</taxon>
        <taxon>Methylobacteriaceae</taxon>
        <taxon>Microvirga</taxon>
    </lineage>
</organism>
<evidence type="ECO:0000256" key="14">
    <source>
        <dbReference type="ARBA" id="ARBA00043886"/>
    </source>
</evidence>
<keyword evidence="9 16" id="KW-0805">Transcription regulation</keyword>
<dbReference type="GO" id="GO:0043565">
    <property type="term" value="F:sequence-specific DNA binding"/>
    <property type="evidence" value="ECO:0007669"/>
    <property type="project" value="InterPro"/>
</dbReference>
<dbReference type="InterPro" id="IPR009057">
    <property type="entry name" value="Homeodomain-like_sf"/>
</dbReference>
<evidence type="ECO:0000256" key="3">
    <source>
        <dbReference type="ARBA" id="ARBA00022490"/>
    </source>
</evidence>
<dbReference type="Proteomes" id="UP000436483">
    <property type="component" value="Unassembled WGS sequence"/>
</dbReference>
<dbReference type="PROSITE" id="PS50110">
    <property type="entry name" value="RESPONSE_REGULATORY"/>
    <property type="match status" value="1"/>
</dbReference>
<evidence type="ECO:0000256" key="6">
    <source>
        <dbReference type="ARBA" id="ARBA00022741"/>
    </source>
</evidence>
<evidence type="ECO:0000256" key="10">
    <source>
        <dbReference type="ARBA" id="ARBA00023125"/>
    </source>
</evidence>
<dbReference type="InterPro" id="IPR027417">
    <property type="entry name" value="P-loop_NTPase"/>
</dbReference>
<dbReference type="InterPro" id="IPR010114">
    <property type="entry name" value="Transcript_reg_NtrC"/>
</dbReference>
<dbReference type="CDD" id="cd19928">
    <property type="entry name" value="REC_RcNtrC-like"/>
    <property type="match status" value="1"/>
</dbReference>
<dbReference type="PRINTS" id="PR01590">
    <property type="entry name" value="HTHFIS"/>
</dbReference>
<dbReference type="InterPro" id="IPR001789">
    <property type="entry name" value="Sig_transdc_resp-reg_receiver"/>
</dbReference>
<dbReference type="Gene3D" id="3.40.50.2300">
    <property type="match status" value="1"/>
</dbReference>
<keyword evidence="3 16" id="KW-0963">Cytoplasm</keyword>
<dbReference type="GO" id="GO:0005737">
    <property type="term" value="C:cytoplasm"/>
    <property type="evidence" value="ECO:0007669"/>
    <property type="project" value="UniProtKB-SubCell"/>
</dbReference>
<keyword evidence="6 16" id="KW-0547">Nucleotide-binding</keyword>
<protein>
    <recommendedName>
        <fullName evidence="2 16">DNA-binding transcriptional regulator NtrC</fullName>
    </recommendedName>
    <alternativeName>
        <fullName evidence="16">Nitrogen regulation protein NR(I)</fullName>
    </alternativeName>
</protein>
<dbReference type="InterPro" id="IPR058031">
    <property type="entry name" value="AAA_lid_NorR"/>
</dbReference>
<dbReference type="Pfam" id="PF25601">
    <property type="entry name" value="AAA_lid_14"/>
    <property type="match status" value="1"/>
</dbReference>
<dbReference type="Pfam" id="PF00072">
    <property type="entry name" value="Response_reg"/>
    <property type="match status" value="1"/>
</dbReference>
<evidence type="ECO:0000256" key="4">
    <source>
        <dbReference type="ARBA" id="ARBA00022491"/>
    </source>
</evidence>
<dbReference type="OrthoDB" id="9761019at2"/>
<feature type="domain" description="Sigma-54 factor interaction" evidence="17">
    <location>
        <begin position="139"/>
        <end position="367"/>
    </location>
</feature>
<evidence type="ECO:0000256" key="9">
    <source>
        <dbReference type="ARBA" id="ARBA00023015"/>
    </source>
</evidence>
<keyword evidence="11 16" id="KW-0010">Activator</keyword>
<keyword evidence="12 16" id="KW-0804">Transcription</keyword>
<dbReference type="SMART" id="SM00448">
    <property type="entry name" value="REC"/>
    <property type="match status" value="1"/>
</dbReference>
<evidence type="ECO:0000256" key="12">
    <source>
        <dbReference type="ARBA" id="ARBA00023163"/>
    </source>
</evidence>
<comment type="subcellular location">
    <subcellularLocation>
        <location evidence="1 16">Cytoplasm</location>
    </subcellularLocation>
</comment>
<dbReference type="Pfam" id="PF02954">
    <property type="entry name" value="HTH_8"/>
    <property type="match status" value="1"/>
</dbReference>